<keyword evidence="2" id="KW-0732">Signal</keyword>
<dbReference type="InterPro" id="IPR027304">
    <property type="entry name" value="Trigger_fact/SurA_dom_sf"/>
</dbReference>
<name>A0A518BQ41_9BACT</name>
<proteinExistence type="predicted"/>
<dbReference type="InterPro" id="IPR023058">
    <property type="entry name" value="PPIase_PpiC_CS"/>
</dbReference>
<feature type="chain" id="PRO_5022004611" evidence="2">
    <location>
        <begin position="38"/>
        <end position="521"/>
    </location>
</feature>
<protein>
    <submittedName>
        <fullName evidence="4">Chaperone SurA</fullName>
        <ecNumber evidence="4">5.2.1.8</ecNumber>
    </submittedName>
</protein>
<dbReference type="PROSITE" id="PS50198">
    <property type="entry name" value="PPIC_PPIASE_2"/>
    <property type="match status" value="1"/>
</dbReference>
<dbReference type="EMBL" id="CP036287">
    <property type="protein sequence ID" value="QDU69084.1"/>
    <property type="molecule type" value="Genomic_DNA"/>
</dbReference>
<dbReference type="GO" id="GO:0003755">
    <property type="term" value="F:peptidyl-prolyl cis-trans isomerase activity"/>
    <property type="evidence" value="ECO:0007669"/>
    <property type="project" value="UniProtKB-KW"/>
</dbReference>
<dbReference type="InterPro" id="IPR046357">
    <property type="entry name" value="PPIase_dom_sf"/>
</dbReference>
<evidence type="ECO:0000313" key="4">
    <source>
        <dbReference type="EMBL" id="QDU69084.1"/>
    </source>
</evidence>
<gene>
    <name evidence="4" type="primary">surA_2</name>
    <name evidence="4" type="ORF">Pla133_42000</name>
</gene>
<keyword evidence="1 4" id="KW-0413">Isomerase</keyword>
<dbReference type="InterPro" id="IPR000297">
    <property type="entry name" value="PPIase_PpiC"/>
</dbReference>
<dbReference type="PANTHER" id="PTHR47245:SF2">
    <property type="entry name" value="PEPTIDYL-PROLYL CIS-TRANS ISOMERASE HP_0175-RELATED"/>
    <property type="match status" value="1"/>
</dbReference>
<accession>A0A518BQ41</accession>
<organism evidence="4 5">
    <name type="scientific">Engelhardtia mirabilis</name>
    <dbReference type="NCBI Taxonomy" id="2528011"/>
    <lineage>
        <taxon>Bacteria</taxon>
        <taxon>Pseudomonadati</taxon>
        <taxon>Planctomycetota</taxon>
        <taxon>Planctomycetia</taxon>
        <taxon>Planctomycetia incertae sedis</taxon>
        <taxon>Engelhardtia</taxon>
    </lineage>
</organism>
<evidence type="ECO:0000256" key="1">
    <source>
        <dbReference type="PROSITE-ProRule" id="PRU00278"/>
    </source>
</evidence>
<evidence type="ECO:0000259" key="3">
    <source>
        <dbReference type="PROSITE" id="PS50198"/>
    </source>
</evidence>
<dbReference type="Gene3D" id="1.10.4030.10">
    <property type="entry name" value="Porin chaperone SurA, peptide-binding domain"/>
    <property type="match status" value="1"/>
</dbReference>
<reference evidence="4 5" key="1">
    <citation type="submission" date="2019-02" db="EMBL/GenBank/DDBJ databases">
        <title>Deep-cultivation of Planctomycetes and their phenomic and genomic characterization uncovers novel biology.</title>
        <authorList>
            <person name="Wiegand S."/>
            <person name="Jogler M."/>
            <person name="Boedeker C."/>
            <person name="Pinto D."/>
            <person name="Vollmers J."/>
            <person name="Rivas-Marin E."/>
            <person name="Kohn T."/>
            <person name="Peeters S.H."/>
            <person name="Heuer A."/>
            <person name="Rast P."/>
            <person name="Oberbeckmann S."/>
            <person name="Bunk B."/>
            <person name="Jeske O."/>
            <person name="Meyerdierks A."/>
            <person name="Storesund J.E."/>
            <person name="Kallscheuer N."/>
            <person name="Luecker S."/>
            <person name="Lage O.M."/>
            <person name="Pohl T."/>
            <person name="Merkel B.J."/>
            <person name="Hornburger P."/>
            <person name="Mueller R.-W."/>
            <person name="Bruemmer F."/>
            <person name="Labrenz M."/>
            <person name="Spormann A.M."/>
            <person name="Op den Camp H."/>
            <person name="Overmann J."/>
            <person name="Amann R."/>
            <person name="Jetten M.S.M."/>
            <person name="Mascher T."/>
            <person name="Medema M.H."/>
            <person name="Devos D.P."/>
            <person name="Kaster A.-K."/>
            <person name="Ovreas L."/>
            <person name="Rohde M."/>
            <person name="Galperin M.Y."/>
            <person name="Jogler C."/>
        </authorList>
    </citation>
    <scope>NUCLEOTIDE SEQUENCE [LARGE SCALE GENOMIC DNA]</scope>
    <source>
        <strain evidence="4 5">Pla133</strain>
    </source>
</reference>
<feature type="signal peptide" evidence="2">
    <location>
        <begin position="1"/>
        <end position="37"/>
    </location>
</feature>
<dbReference type="SUPFAM" id="SSF54534">
    <property type="entry name" value="FKBP-like"/>
    <property type="match status" value="1"/>
</dbReference>
<dbReference type="SUPFAM" id="SSF109998">
    <property type="entry name" value="Triger factor/SurA peptide-binding domain-like"/>
    <property type="match status" value="1"/>
</dbReference>
<dbReference type="InterPro" id="IPR050245">
    <property type="entry name" value="PrsA_foldase"/>
</dbReference>
<evidence type="ECO:0000256" key="2">
    <source>
        <dbReference type="SAM" id="SignalP"/>
    </source>
</evidence>
<dbReference type="Gene3D" id="3.10.50.40">
    <property type="match status" value="1"/>
</dbReference>
<dbReference type="AlphaFoldDB" id="A0A518BQ41"/>
<dbReference type="PROSITE" id="PS01096">
    <property type="entry name" value="PPIC_PPIASE_1"/>
    <property type="match status" value="1"/>
</dbReference>
<dbReference type="Proteomes" id="UP000316921">
    <property type="component" value="Chromosome"/>
</dbReference>
<dbReference type="PANTHER" id="PTHR47245">
    <property type="entry name" value="PEPTIDYLPROLYL ISOMERASE"/>
    <property type="match status" value="1"/>
</dbReference>
<dbReference type="Pfam" id="PF00639">
    <property type="entry name" value="Rotamase"/>
    <property type="match status" value="1"/>
</dbReference>
<dbReference type="KEGG" id="pbap:Pla133_42000"/>
<sequence precursor="true">MGSNKQDRNPCPRGSRLLTSLGALLALTAAPLGSCMAAGLPPVATAVEAPPPEPLAAAAPTSVIAPTVSPAQTRPARAVEASVAQDLRGGAIPARAGDLELTWEEFDQALLNREGTGEVAEVALVDLGERALLRNLADAKGVQVTDDDLAASFAELDGQLREAGVEGGLAAELERAGVPLDDFKDRLRLQIVLERLVRKDLAIPADRPCPADQQQLWLDAKLGEAKLERLPRPWADGVVARMGERAITGTELAAALRQQLPSEELRELCFQVLLAKAVEARLPDLSAEGRAAAIEAEVGRRRAEAEADPRYQGVAFERLLEARGMTLDSMRQDPAVRVAALSTHFVDTSEGDAGLRRTYEAERDWFEDRFGRSVSTRILYLIAAPERGPLTPRNYSDATAVLVDLATQVTDEDAFDRLARLHSEDALSRERGGWLGFVARASEGVPAALREEIFNQVDAGQSGLVGPVRLDNGMALLWLGAVRPSPPWERMRENVHRELRRRFLVETLPPETVVTYLDPGR</sequence>
<evidence type="ECO:0000313" key="5">
    <source>
        <dbReference type="Proteomes" id="UP000316921"/>
    </source>
</evidence>
<dbReference type="EC" id="5.2.1.8" evidence="4"/>
<keyword evidence="5" id="KW-1185">Reference proteome</keyword>
<feature type="domain" description="PpiC" evidence="3">
    <location>
        <begin position="373"/>
        <end position="481"/>
    </location>
</feature>
<keyword evidence="1" id="KW-0697">Rotamase</keyword>